<feature type="compositionally biased region" description="Basic and acidic residues" evidence="13">
    <location>
        <begin position="506"/>
        <end position="516"/>
    </location>
</feature>
<dbReference type="InterPro" id="IPR006295">
    <property type="entry name" value="DNA_primase_DnaG"/>
</dbReference>
<keyword evidence="1 12" id="KW-0240">DNA-directed RNA polymerase</keyword>
<proteinExistence type="inferred from homology"/>
<dbReference type="InterPro" id="IPR013264">
    <property type="entry name" value="DNAG_N"/>
</dbReference>
<evidence type="ECO:0000256" key="13">
    <source>
        <dbReference type="SAM" id="MobiDB-lite"/>
    </source>
</evidence>
<evidence type="ECO:0000256" key="8">
    <source>
        <dbReference type="ARBA" id="ARBA00022833"/>
    </source>
</evidence>
<evidence type="ECO:0000259" key="14">
    <source>
        <dbReference type="PROSITE" id="PS50880"/>
    </source>
</evidence>
<evidence type="ECO:0000256" key="9">
    <source>
        <dbReference type="ARBA" id="ARBA00022842"/>
    </source>
</evidence>
<evidence type="ECO:0000256" key="6">
    <source>
        <dbReference type="ARBA" id="ARBA00022723"/>
    </source>
</evidence>
<dbReference type="Proteomes" id="UP001139353">
    <property type="component" value="Unassembled WGS sequence"/>
</dbReference>
<evidence type="ECO:0000256" key="12">
    <source>
        <dbReference type="HAMAP-Rule" id="MF_00974"/>
    </source>
</evidence>
<evidence type="ECO:0000313" key="16">
    <source>
        <dbReference type="Proteomes" id="UP001139353"/>
    </source>
</evidence>
<dbReference type="SMART" id="SM00493">
    <property type="entry name" value="TOPRIM"/>
    <property type="match status" value="1"/>
</dbReference>
<comment type="domain">
    <text evidence="12">Contains an N-terminal zinc-binding domain, a central core domain that contains the primase activity, and a C-terminal DnaB-binding domain.</text>
</comment>
<dbReference type="SMART" id="SM00400">
    <property type="entry name" value="ZnF_CHCC"/>
    <property type="match status" value="1"/>
</dbReference>
<evidence type="ECO:0000256" key="5">
    <source>
        <dbReference type="ARBA" id="ARBA00022705"/>
    </source>
</evidence>
<dbReference type="PROSITE" id="PS50880">
    <property type="entry name" value="TOPRIM"/>
    <property type="match status" value="1"/>
</dbReference>
<keyword evidence="3 12" id="KW-0808">Transferase</keyword>
<gene>
    <name evidence="12 15" type="primary">dnaG</name>
    <name evidence="15" type="ORF">LPC04_12535</name>
</gene>
<keyword evidence="10 12" id="KW-0238">DNA-binding</keyword>
<accession>A0A9X1YJG7</accession>
<dbReference type="GO" id="GO:0008270">
    <property type="term" value="F:zinc ion binding"/>
    <property type="evidence" value="ECO:0007669"/>
    <property type="project" value="UniProtKB-UniRule"/>
</dbReference>
<dbReference type="GO" id="GO:0003677">
    <property type="term" value="F:DNA binding"/>
    <property type="evidence" value="ECO:0007669"/>
    <property type="project" value="UniProtKB-KW"/>
</dbReference>
<protein>
    <recommendedName>
        <fullName evidence="12">DNA primase</fullName>
        <ecNumber evidence="12">2.7.7.101</ecNumber>
    </recommendedName>
</protein>
<dbReference type="RefSeq" id="WP_275682558.1">
    <property type="nucleotide sequence ID" value="NZ_JAJLJH010000002.1"/>
</dbReference>
<dbReference type="Gene3D" id="3.40.1360.10">
    <property type="match status" value="1"/>
</dbReference>
<dbReference type="InterPro" id="IPR002694">
    <property type="entry name" value="Znf_CHC2"/>
</dbReference>
<sequence>MIPGQFVQDLLSRVDIVELVGRTVTLKKAGINYKGLCPFHGEKSPSFIVSPTRQTYHCFGCGVHGDAIRFLCEHHGMGFVDAVTDLAQQVGMPVPEDDATPEERAEAARKKAQSTTLSDILAKAADHYKQQLKASPRAIEYLKGRGLSGEIAARFALGWSPEGWRTLASCFPRYDDPLLVESGMVIVSGDDPATQKRYDRFRERIMFPIRNVKGEVIAFGGRVLDKGEPKYLNSPETPVFSKGRELYGLFEARQGLRDKGYVLVTEGYMDVVALAQLGFPNAVATLGTACTAEHVHKLLRFTEKVIFSFDGDAAGRRAAGRALEAALPHATDTRSFRFLFLPKEHDPDSYVREHGTKAFEQYVQDALPLSQQLIEVAQHDCDMTTAEGRARMLAQAKPLWSALPEGALQKQLLGELALKGNLPLADLQSLWRTGSAPRRGGRASEDGAPWHDAPPDLDDANAALSGADTFLAPGEARPRSPGRDFQAGKGGFRSTRPMNPKWAARAREEAELDAQRRQPRSAPMTAESRAIQMLFGHAEYWEQLSPDDHELMHSLPAPYGPLVAWLERDHAEHGPRSWAVLSHALREDPGLGAEALAIADGDAEPNATFAEFRANVDKILDRELRLRTQALLAQAATDPAALARYREVFRHWEEVKARMSAQRAEE</sequence>
<keyword evidence="11 12" id="KW-0804">Transcription</keyword>
<name>A0A9X1YJG7_9BURK</name>
<dbReference type="EC" id="2.7.7.101" evidence="12"/>
<dbReference type="InterPro" id="IPR037068">
    <property type="entry name" value="DNA_primase_core_N_sf"/>
</dbReference>
<dbReference type="PANTHER" id="PTHR30313">
    <property type="entry name" value="DNA PRIMASE"/>
    <property type="match status" value="1"/>
</dbReference>
<dbReference type="InterPro" id="IPR036977">
    <property type="entry name" value="DNA_primase_Znf_CHC2"/>
</dbReference>
<dbReference type="InterPro" id="IPR030846">
    <property type="entry name" value="DnaG_bac"/>
</dbReference>
<feature type="region of interest" description="Disordered" evidence="13">
    <location>
        <begin position="472"/>
        <end position="500"/>
    </location>
</feature>
<dbReference type="InterPro" id="IPR019475">
    <property type="entry name" value="DNA_primase_DnaB-bd"/>
</dbReference>
<evidence type="ECO:0000256" key="10">
    <source>
        <dbReference type="ARBA" id="ARBA00023125"/>
    </source>
</evidence>
<dbReference type="SUPFAM" id="SSF56731">
    <property type="entry name" value="DNA primase core"/>
    <property type="match status" value="1"/>
</dbReference>
<evidence type="ECO:0000256" key="7">
    <source>
        <dbReference type="ARBA" id="ARBA00022771"/>
    </source>
</evidence>
<dbReference type="Gene3D" id="1.20.50.20">
    <property type="entry name" value="DnaG, RNA polymerase domain, helical bundle"/>
    <property type="match status" value="1"/>
</dbReference>
<keyword evidence="16" id="KW-1185">Reference proteome</keyword>
<dbReference type="Gene3D" id="3.90.980.10">
    <property type="entry name" value="DNA primase, catalytic core, N-terminal domain"/>
    <property type="match status" value="1"/>
</dbReference>
<dbReference type="FunFam" id="3.40.1360.10:FF:000002">
    <property type="entry name" value="DNA primase"/>
    <property type="match status" value="1"/>
</dbReference>
<keyword evidence="2 12" id="KW-0639">Primosome</keyword>
<keyword evidence="7 12" id="KW-0863">Zinc-finger</keyword>
<dbReference type="Pfam" id="PF08275">
    <property type="entry name" value="DNAG_N"/>
    <property type="match status" value="1"/>
</dbReference>
<dbReference type="CDD" id="cd03364">
    <property type="entry name" value="TOPRIM_DnaG_primases"/>
    <property type="match status" value="1"/>
</dbReference>
<feature type="region of interest" description="Disordered" evidence="13">
    <location>
        <begin position="506"/>
        <end position="525"/>
    </location>
</feature>
<reference evidence="15" key="1">
    <citation type="submission" date="2021-11" db="EMBL/GenBank/DDBJ databases">
        <title>BS-T2-15 a new species belonging to the Comamonadaceae family isolated from the soil of a French oak forest.</title>
        <authorList>
            <person name="Mieszkin S."/>
            <person name="Alain K."/>
        </authorList>
    </citation>
    <scope>NUCLEOTIDE SEQUENCE</scope>
    <source>
        <strain evidence="15">BS-T2-15</strain>
    </source>
</reference>
<dbReference type="NCBIfam" id="TIGR01391">
    <property type="entry name" value="dnaG"/>
    <property type="match status" value="1"/>
</dbReference>
<keyword evidence="9" id="KW-0460">Magnesium</keyword>
<dbReference type="InterPro" id="IPR006171">
    <property type="entry name" value="TOPRIM_dom"/>
</dbReference>
<dbReference type="Pfam" id="PF01807">
    <property type="entry name" value="Zn_ribbon_DnaG"/>
    <property type="match status" value="1"/>
</dbReference>
<dbReference type="Gene3D" id="3.90.580.10">
    <property type="entry name" value="Zinc finger, CHC2-type domain"/>
    <property type="match status" value="1"/>
</dbReference>
<keyword evidence="4 12" id="KW-0548">Nucleotidyltransferase</keyword>
<comment type="similarity">
    <text evidence="12">Belongs to the DnaG primase family.</text>
</comment>
<dbReference type="PANTHER" id="PTHR30313:SF2">
    <property type="entry name" value="DNA PRIMASE"/>
    <property type="match status" value="1"/>
</dbReference>
<dbReference type="InterPro" id="IPR034151">
    <property type="entry name" value="TOPRIM_DnaG_bac"/>
</dbReference>
<dbReference type="AlphaFoldDB" id="A0A9X1YJG7"/>
<dbReference type="HAMAP" id="MF_00974">
    <property type="entry name" value="DNA_primase_DnaG"/>
    <property type="match status" value="1"/>
</dbReference>
<dbReference type="GO" id="GO:1990077">
    <property type="term" value="C:primosome complex"/>
    <property type="evidence" value="ECO:0007669"/>
    <property type="project" value="UniProtKB-KW"/>
</dbReference>
<keyword evidence="5 12" id="KW-0235">DNA replication</keyword>
<keyword evidence="6 12" id="KW-0479">Metal-binding</keyword>
<dbReference type="GO" id="GO:0000428">
    <property type="term" value="C:DNA-directed RNA polymerase complex"/>
    <property type="evidence" value="ECO:0007669"/>
    <property type="project" value="UniProtKB-KW"/>
</dbReference>
<organism evidence="15 16">
    <name type="scientific">Scleromatobacter humisilvae</name>
    <dbReference type="NCBI Taxonomy" id="2897159"/>
    <lineage>
        <taxon>Bacteria</taxon>
        <taxon>Pseudomonadati</taxon>
        <taxon>Pseudomonadota</taxon>
        <taxon>Betaproteobacteria</taxon>
        <taxon>Burkholderiales</taxon>
        <taxon>Sphaerotilaceae</taxon>
        <taxon>Scleromatobacter</taxon>
    </lineage>
</organism>
<dbReference type="FunFam" id="3.90.580.10:FF:000001">
    <property type="entry name" value="DNA primase"/>
    <property type="match status" value="1"/>
</dbReference>
<evidence type="ECO:0000256" key="3">
    <source>
        <dbReference type="ARBA" id="ARBA00022679"/>
    </source>
</evidence>
<dbReference type="Pfam" id="PF13155">
    <property type="entry name" value="Toprim_2"/>
    <property type="match status" value="1"/>
</dbReference>
<evidence type="ECO:0000256" key="1">
    <source>
        <dbReference type="ARBA" id="ARBA00022478"/>
    </source>
</evidence>
<dbReference type="EMBL" id="JAJLJH010000002">
    <property type="protein sequence ID" value="MCK9686535.1"/>
    <property type="molecule type" value="Genomic_DNA"/>
</dbReference>
<feature type="domain" description="Toprim" evidence="14">
    <location>
        <begin position="260"/>
        <end position="342"/>
    </location>
</feature>
<comment type="subunit">
    <text evidence="12">Monomer. Interacts with DnaB.</text>
</comment>
<dbReference type="GO" id="GO:0006269">
    <property type="term" value="P:DNA replication, synthesis of primer"/>
    <property type="evidence" value="ECO:0007669"/>
    <property type="project" value="UniProtKB-UniRule"/>
</dbReference>
<dbReference type="InterPro" id="IPR050219">
    <property type="entry name" value="DnaG_primase"/>
</dbReference>
<dbReference type="SUPFAM" id="SSF57783">
    <property type="entry name" value="Zinc beta-ribbon"/>
    <property type="match status" value="1"/>
</dbReference>
<evidence type="ECO:0000313" key="15">
    <source>
        <dbReference type="EMBL" id="MCK9686535.1"/>
    </source>
</evidence>
<comment type="cofactor">
    <cofactor evidence="12">
        <name>Zn(2+)</name>
        <dbReference type="ChEBI" id="CHEBI:29105"/>
    </cofactor>
    <text evidence="12">Binds 1 zinc ion per monomer.</text>
</comment>
<feature type="zinc finger region" description="CHC2-type" evidence="12">
    <location>
        <begin position="37"/>
        <end position="61"/>
    </location>
</feature>
<evidence type="ECO:0000256" key="11">
    <source>
        <dbReference type="ARBA" id="ARBA00023163"/>
    </source>
</evidence>
<comment type="caution">
    <text evidence="15">The sequence shown here is derived from an EMBL/GenBank/DDBJ whole genome shotgun (WGS) entry which is preliminary data.</text>
</comment>
<dbReference type="GO" id="GO:0005737">
    <property type="term" value="C:cytoplasm"/>
    <property type="evidence" value="ECO:0007669"/>
    <property type="project" value="TreeGrafter"/>
</dbReference>
<keyword evidence="8 12" id="KW-0862">Zinc</keyword>
<evidence type="ECO:0000256" key="2">
    <source>
        <dbReference type="ARBA" id="ARBA00022515"/>
    </source>
</evidence>
<evidence type="ECO:0000256" key="4">
    <source>
        <dbReference type="ARBA" id="ARBA00022695"/>
    </source>
</evidence>
<feature type="region of interest" description="Disordered" evidence="13">
    <location>
        <begin position="434"/>
        <end position="454"/>
    </location>
</feature>
<dbReference type="Pfam" id="PF10410">
    <property type="entry name" value="DnaB_bind"/>
    <property type="match status" value="1"/>
</dbReference>
<comment type="catalytic activity">
    <reaction evidence="12">
        <text>ssDNA + n NTP = ssDNA/pppN(pN)n-1 hybrid + (n-1) diphosphate.</text>
        <dbReference type="EC" id="2.7.7.101"/>
    </reaction>
</comment>
<comment type="function">
    <text evidence="12">RNA polymerase that catalyzes the synthesis of short RNA molecules used as primers for DNA polymerase during DNA replication.</text>
</comment>
<dbReference type="GO" id="GO:0003899">
    <property type="term" value="F:DNA-directed RNA polymerase activity"/>
    <property type="evidence" value="ECO:0007669"/>
    <property type="project" value="UniProtKB-UniRule"/>
</dbReference>